<dbReference type="GO" id="GO:0005737">
    <property type="term" value="C:cytoplasm"/>
    <property type="evidence" value="ECO:0007669"/>
    <property type="project" value="TreeGrafter"/>
</dbReference>
<evidence type="ECO:0000256" key="2">
    <source>
        <dbReference type="PROSITE-ProRule" id="PRU00103"/>
    </source>
</evidence>
<feature type="repeat" description="HEAT" evidence="2">
    <location>
        <begin position="427"/>
        <end position="463"/>
    </location>
</feature>
<dbReference type="AlphaFoldDB" id="A0A6P4YNN1"/>
<evidence type="ECO:0000313" key="7">
    <source>
        <dbReference type="RefSeq" id="XP_019631080.1"/>
    </source>
</evidence>
<dbReference type="OrthoDB" id="414039at2759"/>
<keyword evidence="1" id="KW-0677">Repeat</keyword>
<dbReference type="KEGG" id="bbel:109474998"/>
<dbReference type="Proteomes" id="UP000515135">
    <property type="component" value="Unplaced"/>
</dbReference>
<feature type="compositionally biased region" description="Polar residues" evidence="4">
    <location>
        <begin position="909"/>
        <end position="924"/>
    </location>
</feature>
<gene>
    <name evidence="7" type="primary">LOC109474998</name>
</gene>
<dbReference type="InterPro" id="IPR011989">
    <property type="entry name" value="ARM-like"/>
</dbReference>
<dbReference type="Gene3D" id="1.25.10.10">
    <property type="entry name" value="Leucine-rich Repeat Variant"/>
    <property type="match status" value="2"/>
</dbReference>
<evidence type="ECO:0000259" key="5">
    <source>
        <dbReference type="Pfam" id="PF25757"/>
    </source>
</evidence>
<feature type="domain" description="Dynein axonemal assembly factor 5 TPR repeats" evidence="5">
    <location>
        <begin position="247"/>
        <end position="444"/>
    </location>
</feature>
<dbReference type="InterPro" id="IPR057978">
    <property type="entry name" value="TPR_DAAF5"/>
</dbReference>
<dbReference type="PANTHER" id="PTHR10648">
    <property type="entry name" value="SERINE/THREONINE-PROTEIN PHOSPHATASE PP2A 65 KDA REGULATORY SUBUNIT"/>
    <property type="match status" value="1"/>
</dbReference>
<feature type="region of interest" description="Disordered" evidence="4">
    <location>
        <begin position="889"/>
        <end position="927"/>
    </location>
</feature>
<name>A0A6P4YNN1_BRABE</name>
<dbReference type="RefSeq" id="XP_019631080.1">
    <property type="nucleotide sequence ID" value="XM_019775521.1"/>
</dbReference>
<accession>A0A6P4YNN1</accession>
<dbReference type="Pfam" id="PF25757">
    <property type="entry name" value="TPR_DNAAF5"/>
    <property type="match status" value="1"/>
</dbReference>
<feature type="compositionally biased region" description="Basic and acidic residues" evidence="4">
    <location>
        <begin position="792"/>
        <end position="812"/>
    </location>
</feature>
<feature type="region of interest" description="Disordered" evidence="4">
    <location>
        <begin position="1121"/>
        <end position="1160"/>
    </location>
</feature>
<feature type="region of interest" description="Disordered" evidence="4">
    <location>
        <begin position="987"/>
        <end position="1006"/>
    </location>
</feature>
<feature type="compositionally biased region" description="Polar residues" evidence="4">
    <location>
        <begin position="825"/>
        <end position="839"/>
    </location>
</feature>
<proteinExistence type="predicted"/>
<feature type="coiled-coil region" evidence="3">
    <location>
        <begin position="724"/>
        <end position="769"/>
    </location>
</feature>
<protein>
    <submittedName>
        <fullName evidence="7">Uncharacterized protein LOC109474998</fullName>
    </submittedName>
</protein>
<keyword evidence="3" id="KW-0175">Coiled coil</keyword>
<dbReference type="GO" id="GO:0019888">
    <property type="term" value="F:protein phosphatase regulator activity"/>
    <property type="evidence" value="ECO:0007669"/>
    <property type="project" value="TreeGrafter"/>
</dbReference>
<dbReference type="InterPro" id="IPR016024">
    <property type="entry name" value="ARM-type_fold"/>
</dbReference>
<evidence type="ECO:0000256" key="4">
    <source>
        <dbReference type="SAM" id="MobiDB-lite"/>
    </source>
</evidence>
<sequence>MAQKILESLCSAKKLDRDRGLVELKSFLKDNDEADAVQIVEEALGNVLRDPAVPWESRHGSLMGSKLALKHDLCSNEFAELARERAVALLTDDEVRVRIAAGELLGELCRRDGVQVYLQCRETILEGVATNLERDTQADLSAEEQKEKDKLMEKLFGTQAKEVSDAQQIFHDTAGWRHLETWMKCLQEVIEGCSSQFNPHVTQSLLDLLFQALTHTNRFVRETGFNVCGSLVSCSLQQQEGEGTVLQESDTILLHGQQLAEHFATGLADNWSQVRMAASVATRKFLLSLPSEEVRKKYYPLLLPRLCLNRYYVAEGVRIYSQETWKKVTNTEGKALVEEYISQVVEYYMEATTADNHAVREAACACIAELGSKINSDVVRPHVPTLIEALLESFKDDSWPVRDAACIACGNFIQCFPEECRTPDGQFVPIVFANLQDNIPSVRQGAAVALANVARAYGAESLQFLLQKVQEGLEGIEKQPASTEKYSGLDKGPATYGVVKKLRDNDMDLHTNQTMYSCGSLAPKMGRGRSGGCMDHQFRKPAEPWELTEGCVHLLAELSQIPAAVKQVAELLPLVAQAAAKHHYPQHQVLLETVCKQLPVIGRGVSKQLFKRKLEDFLDPIFYSLKLEHAAVFQSCSHDPLVPNSASFLLRNPNWDTSILRHGWRDTEGESEERDENDTWALLRKQTGNVSMPLSRTKMSADKDRQPGNPPIMEKDKETVIRLKERNELEVRKKKKEMDQFETARNIKLKGYAKEEKQLQKRLHEFNTRISSLALLDSESSEDGSPLVVRKCRGDLKGKEPISPRPAKEKPRLKITLQDLKGKKSTYQDGVSPRSTESKVSPPRQLSPIIGRQQPTNRHLDVIRAEIATSNHYLISTPPAVRRRLLALAEKSNTSRGKVETRKSKRPAQKTSEGHSQSSTNEGLETSEIRELQQRPFPSSQVQGGSLPDINSKQKSPVLPIRTLHESVQPTKGLASSQGTMKLADTNQEAVQPPSSDGKKEDPAARVQEWLSKSASWGDITSGEKSQLDLEPPKTAGAILQPKHLQSEVRSASCDNLVTTWKEEFETEWFGEETEFDPQGAYSPGVPAEGGRARFFIHPSTCDEMRPSNVVDRIESTTGKSGIKSWLGMSSDEAKAKASSSSKEAKKTAKSGMIPPDWTM</sequence>
<dbReference type="PROSITE" id="PS50077">
    <property type="entry name" value="HEAT_REPEAT"/>
    <property type="match status" value="1"/>
</dbReference>
<keyword evidence="6" id="KW-1185">Reference proteome</keyword>
<reference evidence="7" key="1">
    <citation type="submission" date="2025-08" db="UniProtKB">
        <authorList>
            <consortium name="RefSeq"/>
        </authorList>
    </citation>
    <scope>IDENTIFICATION</scope>
    <source>
        <tissue evidence="7">Gonad</tissue>
    </source>
</reference>
<dbReference type="GeneID" id="109474998"/>
<organism evidence="6 7">
    <name type="scientific">Branchiostoma belcheri</name>
    <name type="common">Amphioxus</name>
    <dbReference type="NCBI Taxonomy" id="7741"/>
    <lineage>
        <taxon>Eukaryota</taxon>
        <taxon>Metazoa</taxon>
        <taxon>Chordata</taxon>
        <taxon>Cephalochordata</taxon>
        <taxon>Leptocardii</taxon>
        <taxon>Amphioxiformes</taxon>
        <taxon>Branchiostomatidae</taxon>
        <taxon>Branchiostoma</taxon>
    </lineage>
</organism>
<evidence type="ECO:0000256" key="3">
    <source>
        <dbReference type="SAM" id="Coils"/>
    </source>
</evidence>
<evidence type="ECO:0000313" key="6">
    <source>
        <dbReference type="Proteomes" id="UP000515135"/>
    </source>
</evidence>
<dbReference type="InterPro" id="IPR051023">
    <property type="entry name" value="PP2A_Regulatory_Subunit_A"/>
</dbReference>
<evidence type="ECO:0000256" key="1">
    <source>
        <dbReference type="ARBA" id="ARBA00022737"/>
    </source>
</evidence>
<dbReference type="InterPro" id="IPR021133">
    <property type="entry name" value="HEAT_type_2"/>
</dbReference>
<feature type="region of interest" description="Disordered" evidence="4">
    <location>
        <begin position="780"/>
        <end position="857"/>
    </location>
</feature>
<dbReference type="SUPFAM" id="SSF48371">
    <property type="entry name" value="ARM repeat"/>
    <property type="match status" value="1"/>
</dbReference>